<gene>
    <name evidence="1" type="primary">arsD</name>
    <name evidence="1" type="ORF">ACFSTG_03750</name>
</gene>
<proteinExistence type="predicted"/>
<accession>A0ABW5IV70</accession>
<protein>
    <submittedName>
        <fullName evidence="1">Arsenite efflux transporter metallochaperone ArsD</fullName>
    </submittedName>
</protein>
<dbReference type="Proteomes" id="UP001597468">
    <property type="component" value="Unassembled WGS sequence"/>
</dbReference>
<dbReference type="InterPro" id="IPR010712">
    <property type="entry name" value="Arsenical-R_ArsD"/>
</dbReference>
<sequence>MKITILDPALCCSTGLCGPDVDDSLVHTAANVKWLKSLGVEVARHNVSNDGEAFQQYPEAIEKLKMDGLNSLPYILKDGKIVMSGRYPEKSEWESLLTTDPAPVAQSQDNSCCGGTSCC</sequence>
<organism evidence="1 2">
    <name type="scientific">Salinimicrobium flavum</name>
    <dbReference type="NCBI Taxonomy" id="1737065"/>
    <lineage>
        <taxon>Bacteria</taxon>
        <taxon>Pseudomonadati</taxon>
        <taxon>Bacteroidota</taxon>
        <taxon>Flavobacteriia</taxon>
        <taxon>Flavobacteriales</taxon>
        <taxon>Flavobacteriaceae</taxon>
        <taxon>Salinimicrobium</taxon>
    </lineage>
</organism>
<dbReference type="NCBIfam" id="NF033727">
    <property type="entry name" value="chaperon_ArsD"/>
    <property type="match status" value="1"/>
</dbReference>
<evidence type="ECO:0000313" key="2">
    <source>
        <dbReference type="Proteomes" id="UP001597468"/>
    </source>
</evidence>
<reference evidence="2" key="1">
    <citation type="journal article" date="2019" name="Int. J. Syst. Evol. Microbiol.">
        <title>The Global Catalogue of Microorganisms (GCM) 10K type strain sequencing project: providing services to taxonomists for standard genome sequencing and annotation.</title>
        <authorList>
            <consortium name="The Broad Institute Genomics Platform"/>
            <consortium name="The Broad Institute Genome Sequencing Center for Infectious Disease"/>
            <person name="Wu L."/>
            <person name="Ma J."/>
        </authorList>
    </citation>
    <scope>NUCLEOTIDE SEQUENCE [LARGE SCALE GENOMIC DNA]</scope>
    <source>
        <strain evidence="2">KCTC 42585</strain>
    </source>
</reference>
<dbReference type="RefSeq" id="WP_380748619.1">
    <property type="nucleotide sequence ID" value="NZ_JBHULT010000006.1"/>
</dbReference>
<evidence type="ECO:0000313" key="1">
    <source>
        <dbReference type="EMBL" id="MFD2516996.1"/>
    </source>
</evidence>
<dbReference type="EMBL" id="JBHULT010000006">
    <property type="protein sequence ID" value="MFD2516996.1"/>
    <property type="molecule type" value="Genomic_DNA"/>
</dbReference>
<dbReference type="Pfam" id="PF06953">
    <property type="entry name" value="ArsD"/>
    <property type="match status" value="1"/>
</dbReference>
<keyword evidence="2" id="KW-1185">Reference proteome</keyword>
<dbReference type="Gene3D" id="3.40.30.10">
    <property type="entry name" value="Glutaredoxin"/>
    <property type="match status" value="1"/>
</dbReference>
<comment type="caution">
    <text evidence="1">The sequence shown here is derived from an EMBL/GenBank/DDBJ whole genome shotgun (WGS) entry which is preliminary data.</text>
</comment>
<name>A0ABW5IV70_9FLAO</name>